<reference evidence="1 2" key="1">
    <citation type="submission" date="2014-11" db="EMBL/GenBank/DDBJ databases">
        <authorList>
            <person name="Aslett M.A."/>
            <person name="De Silva N."/>
        </authorList>
    </citation>
    <scope>NUCLEOTIDE SEQUENCE [LARGE SCALE GENOMIC DNA]</scope>
    <source>
        <strain evidence="1 2">ATCC9714</strain>
    </source>
</reference>
<dbReference type="RefSeq" id="WP_021124310.1">
    <property type="nucleotide sequence ID" value="NZ_CDNJ01000003.1"/>
</dbReference>
<evidence type="ECO:0000313" key="2">
    <source>
        <dbReference type="Proteomes" id="UP000032811"/>
    </source>
</evidence>
<organism evidence="1 2">
    <name type="scientific">Paraclostridium sordellii</name>
    <name type="common">Clostridium sordellii</name>
    <dbReference type="NCBI Taxonomy" id="1505"/>
    <lineage>
        <taxon>Bacteria</taxon>
        <taxon>Bacillati</taxon>
        <taxon>Bacillota</taxon>
        <taxon>Clostridia</taxon>
        <taxon>Peptostreptococcales</taxon>
        <taxon>Peptostreptococcaceae</taxon>
        <taxon>Paraclostridium</taxon>
    </lineage>
</organism>
<keyword evidence="2" id="KW-1185">Reference proteome</keyword>
<evidence type="ECO:0000313" key="1">
    <source>
        <dbReference type="EMBL" id="CEJ73538.1"/>
    </source>
</evidence>
<dbReference type="InterPro" id="IPR043519">
    <property type="entry name" value="NT_sf"/>
</dbReference>
<accession>A0ABM9RND6</accession>
<dbReference type="EMBL" id="LN679998">
    <property type="protein sequence ID" value="CEJ73538.1"/>
    <property type="molecule type" value="Genomic_DNA"/>
</dbReference>
<name>A0ABM9RND6_PARSO</name>
<protein>
    <recommendedName>
        <fullName evidence="3">Nucleotidyltransferase family protein</fullName>
    </recommendedName>
</protein>
<sequence length="145" mass="16817">MFDTLSYIGDKLNKANILWGVGASILLNQFGMVDTPNDIDIFIDIKDIHKSDKILKKLGKKREYEETSTYSTKYFYEYVINGIDIDVMAGFAINHDNGVYNYIFDNMSISEYKLINGVSIPFTSLEDWYVIYQLIPNREIKVEMI</sequence>
<dbReference type="Gene3D" id="3.30.460.40">
    <property type="match status" value="1"/>
</dbReference>
<evidence type="ECO:0008006" key="3">
    <source>
        <dbReference type="Google" id="ProtNLM"/>
    </source>
</evidence>
<dbReference type="Proteomes" id="UP000032811">
    <property type="component" value="Chromosome 1"/>
</dbReference>
<dbReference type="SUPFAM" id="SSF81301">
    <property type="entry name" value="Nucleotidyltransferase"/>
    <property type="match status" value="1"/>
</dbReference>
<dbReference type="GeneID" id="97537277"/>
<gene>
    <name evidence="1" type="ORF">ATCC9714_14261</name>
</gene>
<proteinExistence type="predicted"/>